<dbReference type="OrthoDB" id="9809206at2"/>
<feature type="transmembrane region" description="Helical" evidence="12">
    <location>
        <begin position="207"/>
        <end position="224"/>
    </location>
</feature>
<keyword evidence="9" id="KW-0406">Ion transport</keyword>
<feature type="transmembrane region" description="Helical" evidence="12">
    <location>
        <begin position="70"/>
        <end position="87"/>
    </location>
</feature>
<feature type="transmembrane region" description="Helical" evidence="12">
    <location>
        <begin position="387"/>
        <end position="407"/>
    </location>
</feature>
<protein>
    <submittedName>
        <fullName evidence="14">Na(+)/H(+) antiporter NhaP</fullName>
    </submittedName>
</protein>
<feature type="transmembrane region" description="Helical" evidence="12">
    <location>
        <begin position="6"/>
        <end position="22"/>
    </location>
</feature>
<keyword evidence="8" id="KW-0915">Sodium</keyword>
<sequence length="439" mass="45457">MRPFDLVATLIVLVAVLSYLNLKALRLPPTAGLMALSLLLSAGIAAAGTIAPQVGSWTRSLLARVDLGEALLHGMLGFLLFAGALHVDIGRFRRHKLAVAALATLGVLISAATVGGLMWWISGLLGLGLRPIDCLVFGALISPTDPIAVIGLLKRLGAPEPLKVQIAGESLFNDGVGVVLFLGLLEHAGVVHGAEGQGMAWIFLREALGGAAFGLAIGGIVYLMMRSVDHYQVEILLSLALVAGGYAAADALHLSGPIAMVVAGLLVGNHGRTFAMSDTTNQRLDEFWELIDEFLNASLFVLIGLEVLVLDFSAKYLSAGALAVPAVLAARWLSVVVSARVVGVWRALDPGSVAVLTWGGLRGGISVALALSLPGSYGGSDPPVRDILLAVTYIVVAFSTLVQGLSIGPLARRWLGPSAHASLPKSEAAPPASPASPSE</sequence>
<organism evidence="14 15">
    <name type="scientific">Aquisphaera giovannonii</name>
    <dbReference type="NCBI Taxonomy" id="406548"/>
    <lineage>
        <taxon>Bacteria</taxon>
        <taxon>Pseudomonadati</taxon>
        <taxon>Planctomycetota</taxon>
        <taxon>Planctomycetia</taxon>
        <taxon>Isosphaerales</taxon>
        <taxon>Isosphaeraceae</taxon>
        <taxon>Aquisphaera</taxon>
    </lineage>
</organism>
<evidence type="ECO:0000259" key="13">
    <source>
        <dbReference type="Pfam" id="PF00999"/>
    </source>
</evidence>
<evidence type="ECO:0000313" key="15">
    <source>
        <dbReference type="Proteomes" id="UP000324233"/>
    </source>
</evidence>
<dbReference type="KEGG" id="agv:OJF2_19290"/>
<feature type="transmembrane region" description="Helical" evidence="12">
    <location>
        <begin position="316"/>
        <end position="341"/>
    </location>
</feature>
<comment type="subcellular location">
    <subcellularLocation>
        <location evidence="1">Cell membrane</location>
        <topology evidence="1">Multi-pass membrane protein</topology>
    </subcellularLocation>
</comment>
<dbReference type="PANTHER" id="PTHR10110">
    <property type="entry name" value="SODIUM/HYDROGEN EXCHANGER"/>
    <property type="match status" value="1"/>
</dbReference>
<keyword evidence="5" id="KW-1003">Cell membrane</keyword>
<dbReference type="GO" id="GO:0005886">
    <property type="term" value="C:plasma membrane"/>
    <property type="evidence" value="ECO:0007669"/>
    <property type="project" value="UniProtKB-SubCell"/>
</dbReference>
<dbReference type="EMBL" id="CP042997">
    <property type="protein sequence ID" value="QEH33427.1"/>
    <property type="molecule type" value="Genomic_DNA"/>
</dbReference>
<dbReference type="GO" id="GO:0098719">
    <property type="term" value="P:sodium ion import across plasma membrane"/>
    <property type="evidence" value="ECO:0007669"/>
    <property type="project" value="TreeGrafter"/>
</dbReference>
<comment type="similarity">
    <text evidence="2">Belongs to the monovalent cation:proton antiporter 1 (CPA1) transporter (TC 2.A.36) family.</text>
</comment>
<evidence type="ECO:0000256" key="6">
    <source>
        <dbReference type="ARBA" id="ARBA00022692"/>
    </source>
</evidence>
<evidence type="ECO:0000256" key="4">
    <source>
        <dbReference type="ARBA" id="ARBA00022449"/>
    </source>
</evidence>
<evidence type="ECO:0000256" key="9">
    <source>
        <dbReference type="ARBA" id="ARBA00023065"/>
    </source>
</evidence>
<keyword evidence="3" id="KW-0813">Transport</keyword>
<dbReference type="InterPro" id="IPR018422">
    <property type="entry name" value="Cation/H_exchanger_CPA1"/>
</dbReference>
<feature type="transmembrane region" description="Helical" evidence="12">
    <location>
        <begin position="231"/>
        <end position="249"/>
    </location>
</feature>
<evidence type="ECO:0000256" key="5">
    <source>
        <dbReference type="ARBA" id="ARBA00022475"/>
    </source>
</evidence>
<evidence type="ECO:0000256" key="12">
    <source>
        <dbReference type="SAM" id="Phobius"/>
    </source>
</evidence>
<evidence type="ECO:0000256" key="11">
    <source>
        <dbReference type="ARBA" id="ARBA00023201"/>
    </source>
</evidence>
<dbReference type="RefSeq" id="WP_148593287.1">
    <property type="nucleotide sequence ID" value="NZ_CP042997.1"/>
</dbReference>
<feature type="domain" description="Cation/H+ exchanger transmembrane" evidence="13">
    <location>
        <begin position="13"/>
        <end position="412"/>
    </location>
</feature>
<reference evidence="14 15" key="1">
    <citation type="submission" date="2019-08" db="EMBL/GenBank/DDBJ databases">
        <title>Deep-cultivation of Planctomycetes and their phenomic and genomic characterization uncovers novel biology.</title>
        <authorList>
            <person name="Wiegand S."/>
            <person name="Jogler M."/>
            <person name="Boedeker C."/>
            <person name="Pinto D."/>
            <person name="Vollmers J."/>
            <person name="Rivas-Marin E."/>
            <person name="Kohn T."/>
            <person name="Peeters S.H."/>
            <person name="Heuer A."/>
            <person name="Rast P."/>
            <person name="Oberbeckmann S."/>
            <person name="Bunk B."/>
            <person name="Jeske O."/>
            <person name="Meyerdierks A."/>
            <person name="Storesund J.E."/>
            <person name="Kallscheuer N."/>
            <person name="Luecker S."/>
            <person name="Lage O.M."/>
            <person name="Pohl T."/>
            <person name="Merkel B.J."/>
            <person name="Hornburger P."/>
            <person name="Mueller R.-W."/>
            <person name="Bruemmer F."/>
            <person name="Labrenz M."/>
            <person name="Spormann A.M."/>
            <person name="Op den Camp H."/>
            <person name="Overmann J."/>
            <person name="Amann R."/>
            <person name="Jetten M.S.M."/>
            <person name="Mascher T."/>
            <person name="Medema M.H."/>
            <person name="Devos D.P."/>
            <person name="Kaster A.-K."/>
            <person name="Ovreas L."/>
            <person name="Rohde M."/>
            <person name="Galperin M.Y."/>
            <person name="Jogler C."/>
        </authorList>
    </citation>
    <scope>NUCLEOTIDE SEQUENCE [LARGE SCALE GENOMIC DNA]</scope>
    <source>
        <strain evidence="14 15">OJF2</strain>
    </source>
</reference>
<keyword evidence="4" id="KW-0050">Antiport</keyword>
<dbReference type="InterPro" id="IPR006153">
    <property type="entry name" value="Cation/H_exchanger_TM"/>
</dbReference>
<evidence type="ECO:0000256" key="3">
    <source>
        <dbReference type="ARBA" id="ARBA00022448"/>
    </source>
</evidence>
<keyword evidence="11" id="KW-0739">Sodium transport</keyword>
<proteinExistence type="inferred from homology"/>
<evidence type="ECO:0000256" key="2">
    <source>
        <dbReference type="ARBA" id="ARBA00007367"/>
    </source>
</evidence>
<feature type="transmembrane region" description="Helical" evidence="12">
    <location>
        <begin position="353"/>
        <end position="375"/>
    </location>
</feature>
<evidence type="ECO:0000256" key="1">
    <source>
        <dbReference type="ARBA" id="ARBA00004651"/>
    </source>
</evidence>
<keyword evidence="10 12" id="KW-0472">Membrane</keyword>
<dbReference type="Pfam" id="PF00999">
    <property type="entry name" value="Na_H_Exchanger"/>
    <property type="match status" value="1"/>
</dbReference>
<dbReference type="GO" id="GO:0015386">
    <property type="term" value="F:potassium:proton antiporter activity"/>
    <property type="evidence" value="ECO:0007669"/>
    <property type="project" value="TreeGrafter"/>
</dbReference>
<dbReference type="GO" id="GO:0051453">
    <property type="term" value="P:regulation of intracellular pH"/>
    <property type="evidence" value="ECO:0007669"/>
    <property type="project" value="TreeGrafter"/>
</dbReference>
<dbReference type="PANTHER" id="PTHR10110:SF195">
    <property type="entry name" value="NA(+)_H(+) ANTIPORTER NHAS2"/>
    <property type="match status" value="1"/>
</dbReference>
<keyword evidence="6 12" id="KW-0812">Transmembrane</keyword>
<dbReference type="Gene3D" id="6.10.140.1330">
    <property type="match status" value="1"/>
</dbReference>
<feature type="transmembrane region" description="Helical" evidence="12">
    <location>
        <begin position="31"/>
        <end position="50"/>
    </location>
</feature>
<evidence type="ECO:0000313" key="14">
    <source>
        <dbReference type="EMBL" id="QEH33427.1"/>
    </source>
</evidence>
<keyword evidence="7 12" id="KW-1133">Transmembrane helix</keyword>
<dbReference type="Proteomes" id="UP000324233">
    <property type="component" value="Chromosome"/>
</dbReference>
<gene>
    <name evidence="14" type="primary">nhaP</name>
    <name evidence="14" type="ORF">OJF2_19290</name>
</gene>
<evidence type="ECO:0000256" key="8">
    <source>
        <dbReference type="ARBA" id="ARBA00023053"/>
    </source>
</evidence>
<evidence type="ECO:0000256" key="7">
    <source>
        <dbReference type="ARBA" id="ARBA00022989"/>
    </source>
</evidence>
<accession>A0A5B9VZN2</accession>
<keyword evidence="15" id="KW-1185">Reference proteome</keyword>
<evidence type="ECO:0000256" key="10">
    <source>
        <dbReference type="ARBA" id="ARBA00023136"/>
    </source>
</evidence>
<dbReference type="AlphaFoldDB" id="A0A5B9VZN2"/>
<feature type="transmembrane region" description="Helical" evidence="12">
    <location>
        <begin position="99"/>
        <end position="121"/>
    </location>
</feature>
<dbReference type="GO" id="GO:0015385">
    <property type="term" value="F:sodium:proton antiporter activity"/>
    <property type="evidence" value="ECO:0007669"/>
    <property type="project" value="InterPro"/>
</dbReference>
<name>A0A5B9VZN2_9BACT</name>